<dbReference type="EMBL" id="UINC01056382">
    <property type="protein sequence ID" value="SVB76350.1"/>
    <property type="molecule type" value="Genomic_DNA"/>
</dbReference>
<dbReference type="Pfam" id="PF13489">
    <property type="entry name" value="Methyltransf_23"/>
    <property type="match status" value="1"/>
</dbReference>
<feature type="non-terminal residue" evidence="1">
    <location>
        <position position="1"/>
    </location>
</feature>
<organism evidence="1">
    <name type="scientific">marine metagenome</name>
    <dbReference type="NCBI Taxonomy" id="408172"/>
    <lineage>
        <taxon>unclassified sequences</taxon>
        <taxon>metagenomes</taxon>
        <taxon>ecological metagenomes</taxon>
    </lineage>
</organism>
<dbReference type="AlphaFoldDB" id="A0A382GMI2"/>
<evidence type="ECO:0008006" key="2">
    <source>
        <dbReference type="Google" id="ProtNLM"/>
    </source>
</evidence>
<proteinExistence type="predicted"/>
<dbReference type="CDD" id="cd02440">
    <property type="entry name" value="AdoMet_MTases"/>
    <property type="match status" value="1"/>
</dbReference>
<name>A0A382GMI2_9ZZZZ</name>
<accession>A0A382GMI2</accession>
<evidence type="ECO:0000313" key="1">
    <source>
        <dbReference type="EMBL" id="SVB76350.1"/>
    </source>
</evidence>
<dbReference type="PANTHER" id="PTHR43861">
    <property type="entry name" value="TRANS-ACONITATE 2-METHYLTRANSFERASE-RELATED"/>
    <property type="match status" value="1"/>
</dbReference>
<dbReference type="InterPro" id="IPR029063">
    <property type="entry name" value="SAM-dependent_MTases_sf"/>
</dbReference>
<reference evidence="1" key="1">
    <citation type="submission" date="2018-05" db="EMBL/GenBank/DDBJ databases">
        <authorList>
            <person name="Lanie J.A."/>
            <person name="Ng W.-L."/>
            <person name="Kazmierczak K.M."/>
            <person name="Andrzejewski T.M."/>
            <person name="Davidsen T.M."/>
            <person name="Wayne K.J."/>
            <person name="Tettelin H."/>
            <person name="Glass J.I."/>
            <person name="Rusch D."/>
            <person name="Podicherti R."/>
            <person name="Tsui H.-C.T."/>
            <person name="Winkler M.E."/>
        </authorList>
    </citation>
    <scope>NUCLEOTIDE SEQUENCE</scope>
</reference>
<dbReference type="Gene3D" id="3.40.50.150">
    <property type="entry name" value="Vaccinia Virus protein VP39"/>
    <property type="match status" value="1"/>
</dbReference>
<sequence length="213" mass="24878">SRLKLTRKKRIVDVGCGTGFLPYFLKEAGFENVLGVEPHINRDIEYSNGLTIKKAWLHEMDEEQDLVMFHHSFEHLPDPIETLERVYRLMPSGGNCLIRIPLVSSEAWKKYGPYWVQLDAPRHFFLYSIESLKVLAEKTKFKIKEIVYDSNEFQFWGSQQYLEDIPLMAENSYGRNPAKSIFSKAEIKNYKKMAHKLNLEARGDQAVVYLEKN</sequence>
<dbReference type="SUPFAM" id="SSF53335">
    <property type="entry name" value="S-adenosyl-L-methionine-dependent methyltransferases"/>
    <property type="match status" value="1"/>
</dbReference>
<protein>
    <recommendedName>
        <fullName evidence="2">Methyltransferase type 11 domain-containing protein</fullName>
    </recommendedName>
</protein>
<gene>
    <name evidence="1" type="ORF">METZ01_LOCUS229204</name>
</gene>